<feature type="region of interest" description="Disordered" evidence="5">
    <location>
        <begin position="288"/>
        <end position="320"/>
    </location>
</feature>
<dbReference type="GO" id="GO:0004842">
    <property type="term" value="F:ubiquitin-protein transferase activity"/>
    <property type="evidence" value="ECO:0007669"/>
    <property type="project" value="TreeGrafter"/>
</dbReference>
<evidence type="ECO:0000259" key="6">
    <source>
        <dbReference type="PROSITE" id="PS50103"/>
    </source>
</evidence>
<feature type="compositionally biased region" description="Polar residues" evidence="5">
    <location>
        <begin position="105"/>
        <end position="114"/>
    </location>
</feature>
<dbReference type="GO" id="GO:0085020">
    <property type="term" value="P:protein K6-linked ubiquitination"/>
    <property type="evidence" value="ECO:0007669"/>
    <property type="project" value="TreeGrafter"/>
</dbReference>
<dbReference type="PROSITE" id="PS50088">
    <property type="entry name" value="ANK_REPEAT"/>
    <property type="match status" value="1"/>
</dbReference>
<dbReference type="Proteomes" id="UP000029665">
    <property type="component" value="Unassembled WGS sequence"/>
</dbReference>
<feature type="zinc finger region" description="C3H1-type" evidence="4">
    <location>
        <begin position="396"/>
        <end position="423"/>
    </location>
</feature>
<keyword evidence="4" id="KW-0862">Zinc</keyword>
<keyword evidence="4" id="KW-0479">Metal-binding</keyword>
<dbReference type="Pfam" id="PF14608">
    <property type="entry name" value="zf-CCCH_2"/>
    <property type="match status" value="2"/>
</dbReference>
<keyword evidence="8" id="KW-1185">Reference proteome</keyword>
<evidence type="ECO:0000256" key="5">
    <source>
        <dbReference type="SAM" id="MobiDB-lite"/>
    </source>
</evidence>
<dbReference type="EMBL" id="CCBP010000121">
    <property type="protein sequence ID" value="CDO73469.1"/>
    <property type="molecule type" value="Genomic_DNA"/>
</dbReference>
<dbReference type="OrthoDB" id="20872at2759"/>
<feature type="domain" description="C3H1-type" evidence="6">
    <location>
        <begin position="396"/>
        <end position="423"/>
    </location>
</feature>
<name>A0A060SML3_PYCCI</name>
<dbReference type="PANTHER" id="PTHR24171">
    <property type="entry name" value="ANKYRIN REPEAT DOMAIN-CONTAINING PROTEIN 39-RELATED"/>
    <property type="match status" value="1"/>
</dbReference>
<dbReference type="GO" id="GO:0008270">
    <property type="term" value="F:zinc ion binding"/>
    <property type="evidence" value="ECO:0007669"/>
    <property type="project" value="UniProtKB-KW"/>
</dbReference>
<dbReference type="SMART" id="SM00356">
    <property type="entry name" value="ZnF_C3H1"/>
    <property type="match status" value="2"/>
</dbReference>
<feature type="compositionally biased region" description="Pro residues" evidence="5">
    <location>
        <begin position="292"/>
        <end position="302"/>
    </location>
</feature>
<dbReference type="PROSITE" id="PS50103">
    <property type="entry name" value="ZF_C3H1"/>
    <property type="match status" value="2"/>
</dbReference>
<organism evidence="7 8">
    <name type="scientific">Pycnoporus cinnabarinus</name>
    <name type="common">Cinnabar-red polypore</name>
    <name type="synonym">Trametes cinnabarina</name>
    <dbReference type="NCBI Taxonomy" id="5643"/>
    <lineage>
        <taxon>Eukaryota</taxon>
        <taxon>Fungi</taxon>
        <taxon>Dikarya</taxon>
        <taxon>Basidiomycota</taxon>
        <taxon>Agaricomycotina</taxon>
        <taxon>Agaricomycetes</taxon>
        <taxon>Polyporales</taxon>
        <taxon>Polyporaceae</taxon>
        <taxon>Trametes</taxon>
    </lineage>
</organism>
<evidence type="ECO:0000313" key="7">
    <source>
        <dbReference type="EMBL" id="CDO73469.1"/>
    </source>
</evidence>
<protein>
    <recommendedName>
        <fullName evidence="6">C3H1-type domain-containing protein</fullName>
    </recommendedName>
</protein>
<dbReference type="GO" id="GO:0010468">
    <property type="term" value="P:regulation of gene expression"/>
    <property type="evidence" value="ECO:0007669"/>
    <property type="project" value="UniProtKB-ARBA"/>
</dbReference>
<feature type="region of interest" description="Disordered" evidence="5">
    <location>
        <begin position="343"/>
        <end position="400"/>
    </location>
</feature>
<dbReference type="Pfam" id="PF12796">
    <property type="entry name" value="Ank_2"/>
    <property type="match status" value="1"/>
</dbReference>
<dbReference type="HOGENOM" id="CLU_426496_0_0_1"/>
<feature type="compositionally biased region" description="Basic residues" evidence="5">
    <location>
        <begin position="428"/>
        <end position="445"/>
    </location>
</feature>
<keyword evidence="2 3" id="KW-0040">ANK repeat</keyword>
<evidence type="ECO:0000256" key="3">
    <source>
        <dbReference type="PROSITE-ProRule" id="PRU00023"/>
    </source>
</evidence>
<comment type="caution">
    <text evidence="7">The sequence shown here is derived from an EMBL/GenBank/DDBJ whole genome shotgun (WGS) entry which is preliminary data.</text>
</comment>
<feature type="compositionally biased region" description="Polar residues" evidence="5">
    <location>
        <begin position="581"/>
        <end position="592"/>
    </location>
</feature>
<feature type="compositionally biased region" description="Polar residues" evidence="5">
    <location>
        <begin position="542"/>
        <end position="557"/>
    </location>
</feature>
<dbReference type="InterPro" id="IPR002110">
    <property type="entry name" value="Ankyrin_rpt"/>
</dbReference>
<dbReference type="SMART" id="SM00248">
    <property type="entry name" value="ANK"/>
    <property type="match status" value="2"/>
</dbReference>
<feature type="domain" description="C3H1-type" evidence="6">
    <location>
        <begin position="169"/>
        <end position="194"/>
    </location>
</feature>
<feature type="region of interest" description="Disordered" evidence="5">
    <location>
        <begin position="224"/>
        <end position="273"/>
    </location>
</feature>
<feature type="region of interest" description="Disordered" evidence="5">
    <location>
        <begin position="95"/>
        <end position="117"/>
    </location>
</feature>
<keyword evidence="4" id="KW-0863">Zinc-finger</keyword>
<feature type="repeat" description="ANK" evidence="3">
    <location>
        <begin position="35"/>
        <end position="67"/>
    </location>
</feature>
<gene>
    <name evidence="7" type="ORF">BN946_scf185013.g104</name>
</gene>
<dbReference type="InterPro" id="IPR036770">
    <property type="entry name" value="Ankyrin_rpt-contain_sf"/>
</dbReference>
<reference evidence="7" key="1">
    <citation type="submission" date="2014-01" db="EMBL/GenBank/DDBJ databases">
        <title>The genome of the white-rot fungus Pycnoporus cinnabarinus: a basidiomycete model with a versatile arsenal for lignocellulosic biomass breakdown.</title>
        <authorList>
            <person name="Levasseur A."/>
            <person name="Lomascolo A."/>
            <person name="Ruiz-Duenas F.J."/>
            <person name="Uzan E."/>
            <person name="Piumi F."/>
            <person name="Kues U."/>
            <person name="Ram A.F.J."/>
            <person name="Murat C."/>
            <person name="Haon M."/>
            <person name="Benoit I."/>
            <person name="Arfi Y."/>
            <person name="Chevret D."/>
            <person name="Drula E."/>
            <person name="Kwon M.J."/>
            <person name="Gouret P."/>
            <person name="Lesage-Meessen L."/>
            <person name="Lombard V."/>
            <person name="Mariette J."/>
            <person name="Noirot C."/>
            <person name="Park J."/>
            <person name="Patyshakuliyeva A."/>
            <person name="Wieneger R.A.B."/>
            <person name="Wosten H.A.B."/>
            <person name="Martin F."/>
            <person name="Coutinho P.M."/>
            <person name="de Vries R."/>
            <person name="Martinez A.T."/>
            <person name="Klopp C."/>
            <person name="Pontarotti P."/>
            <person name="Henrissat B."/>
            <person name="Record E."/>
        </authorList>
    </citation>
    <scope>NUCLEOTIDE SEQUENCE [LARGE SCALE GENOMIC DNA]</scope>
    <source>
        <strain evidence="7">BRFM137</strain>
    </source>
</reference>
<dbReference type="PROSITE" id="PS50297">
    <property type="entry name" value="ANK_REP_REGION"/>
    <property type="match status" value="1"/>
</dbReference>
<keyword evidence="1" id="KW-0677">Repeat</keyword>
<evidence type="ECO:0000256" key="4">
    <source>
        <dbReference type="PROSITE-ProRule" id="PRU00723"/>
    </source>
</evidence>
<dbReference type="SUPFAM" id="SSF48403">
    <property type="entry name" value="Ankyrin repeat"/>
    <property type="match status" value="1"/>
</dbReference>
<sequence length="642" mass="67016">MVSPLWKACSEGNLETVVQLLQDATPVDVEVKDHTGVTPLIEAVKNGHVEIVRVLLDKGADPTNASSQGPPESYTSDPVVLGLLSVAKGKMGQATAQHQEAAYPQDQSAESTNMDPAAGYYPPPPGAYYYPPMPVPPMMPDGTISYYAPPPMPTDQSQPGFGNLPPPEIARMIPCRYYPACRYGASCMFAHPQAPYMQGPPPPAQYPAPYDPMNPGAYPPPTYYPPPPASYGTSPNGAPIHPISPSQPMTHTQSASEVMSPVQGPFSPVNGQPPMPYGVVSPVSPTYGHGPVPMPGSVPPHSPLQTHPAGAQSPPQQGMYAPISPSAQGMVPPYAVPVPYAPQGMPPNGEGADVVSPKSPGQGHPQAEAYGPGPMNREAMSHHRRGGPRRPSFGGRGGKPPCLFFPSGRCRNGDECRFPHVLPDGPMGHHHSPHFAPRGGHRPRPPFHANGMAALEDKFAALTTQDDKAPAQNRNGSGGGAGTGTNTSDSSRSQSAEPGHKGRGPNYKSNHFVNGPRQDRKFAPPKPQRVPNADEFPVLGGSSPSSRVPSANGSVTPGYSGPTAAQVLQAPPPPKKDAQPTRGNTPDQGSPAPSTPKESKPDHNGAVSSPPADQPVNKLPLSFAAAATAAVPEAVKEVSVSA</sequence>
<dbReference type="AlphaFoldDB" id="A0A060SML3"/>
<feature type="region of interest" description="Disordered" evidence="5">
    <location>
        <begin position="466"/>
        <end position="617"/>
    </location>
</feature>
<accession>A0A060SML3</accession>
<evidence type="ECO:0000256" key="1">
    <source>
        <dbReference type="ARBA" id="ARBA00022737"/>
    </source>
</evidence>
<feature type="region of interest" description="Disordered" evidence="5">
    <location>
        <begin position="427"/>
        <end position="449"/>
    </location>
</feature>
<feature type="zinc finger region" description="C3H1-type" evidence="4">
    <location>
        <begin position="169"/>
        <end position="194"/>
    </location>
</feature>
<dbReference type="InterPro" id="IPR000571">
    <property type="entry name" value="Znf_CCCH"/>
</dbReference>
<dbReference type="Gene3D" id="1.25.40.20">
    <property type="entry name" value="Ankyrin repeat-containing domain"/>
    <property type="match status" value="1"/>
</dbReference>
<dbReference type="STRING" id="5643.A0A060SML3"/>
<feature type="compositionally biased region" description="Polar residues" evidence="5">
    <location>
        <begin position="244"/>
        <end position="257"/>
    </location>
</feature>
<dbReference type="PANTHER" id="PTHR24171:SF8">
    <property type="entry name" value="BRCA1-ASSOCIATED RING DOMAIN PROTEIN 1"/>
    <property type="match status" value="1"/>
</dbReference>
<evidence type="ECO:0000256" key="2">
    <source>
        <dbReference type="ARBA" id="ARBA00023043"/>
    </source>
</evidence>
<proteinExistence type="predicted"/>
<dbReference type="OMA" id="RYGSSCM"/>
<evidence type="ECO:0000313" key="8">
    <source>
        <dbReference type="Proteomes" id="UP000029665"/>
    </source>
</evidence>